<dbReference type="PRINTS" id="PR01296">
    <property type="entry name" value="CLOACNIMMNTY"/>
</dbReference>
<evidence type="ECO:0000313" key="2">
    <source>
        <dbReference type="Proteomes" id="UP000834611"/>
    </source>
</evidence>
<dbReference type="InterPro" id="IPR036528">
    <property type="entry name" value="Cloacn_immnty_sf"/>
</dbReference>
<dbReference type="SUPFAM" id="SSF54552">
    <property type="entry name" value="Colicin E3 immunity protein"/>
    <property type="match status" value="1"/>
</dbReference>
<dbReference type="Proteomes" id="UP000834611">
    <property type="component" value="Unassembled WGS sequence"/>
</dbReference>
<dbReference type="OrthoDB" id="7009318at2"/>
<comment type="caution">
    <text evidence="1">The sequence shown here is derived from an EMBL/GenBank/DDBJ whole genome shotgun (WGS) entry which is preliminary data.</text>
</comment>
<dbReference type="Pfam" id="PF03513">
    <property type="entry name" value="Cloacin_immun"/>
    <property type="match status" value="1"/>
</dbReference>
<dbReference type="EMBL" id="CAHPSF010000001">
    <property type="protein sequence ID" value="CAB5657766.1"/>
    <property type="molecule type" value="Genomic_DNA"/>
</dbReference>
<organism evidence="1 2">
    <name type="scientific">Providencia rettgeri</name>
    <dbReference type="NCBI Taxonomy" id="587"/>
    <lineage>
        <taxon>Bacteria</taxon>
        <taxon>Pseudomonadati</taxon>
        <taxon>Pseudomonadota</taxon>
        <taxon>Gammaproteobacteria</taxon>
        <taxon>Enterobacterales</taxon>
        <taxon>Morganellaceae</taxon>
        <taxon>Providencia</taxon>
    </lineage>
</organism>
<sequence>MGLKIHLVWFDKQTEEYVGEEYSLDLGDNDSIIEETINPEENIINNGCFDMVSDWVSNLQNHIKHNIEFSKYDYQVSFDYRDEW</sequence>
<accession>A0A2X2DDV6</accession>
<name>A0A2X2DDV6_PRORE</name>
<protein>
    <submittedName>
        <fullName evidence="1">Microcin-E3 immunity protein</fullName>
    </submittedName>
</protein>
<dbReference type="InterPro" id="IPR003063">
    <property type="entry name" value="Cloacn_immnty_fam"/>
</dbReference>
<dbReference type="GO" id="GO:0015643">
    <property type="term" value="F:toxic substance binding"/>
    <property type="evidence" value="ECO:0007669"/>
    <property type="project" value="InterPro"/>
</dbReference>
<dbReference type="AlphaFoldDB" id="A0A2X2DDV6"/>
<reference evidence="1" key="1">
    <citation type="submission" date="2020-05" db="EMBL/GenBank/DDBJ databases">
        <authorList>
            <person name="Delgado-Blas J."/>
        </authorList>
    </citation>
    <scope>NUCLEOTIDE SEQUENCE</scope>
    <source>
        <strain evidence="1">BB1453</strain>
    </source>
</reference>
<gene>
    <name evidence="1" type="primary">imm_1</name>
    <name evidence="1" type="ORF">GHA_00018</name>
</gene>
<dbReference type="GeneID" id="92275873"/>
<dbReference type="Gene3D" id="3.10.50.20">
    <property type="entry name" value="Cloacin immunity protein"/>
    <property type="match status" value="1"/>
</dbReference>
<evidence type="ECO:0000313" key="1">
    <source>
        <dbReference type="EMBL" id="CAB5657766.1"/>
    </source>
</evidence>
<proteinExistence type="predicted"/>
<dbReference type="GO" id="GO:0030153">
    <property type="term" value="P:bacteriocin immunity"/>
    <property type="evidence" value="ECO:0007669"/>
    <property type="project" value="InterPro"/>
</dbReference>
<dbReference type="RefSeq" id="WP_004256948.1">
    <property type="nucleotide sequence ID" value="NZ_ABDWLN020000015.1"/>
</dbReference>